<gene>
    <name evidence="9" type="ORF">ABIE13_000787</name>
</gene>
<sequence length="324" mass="35357">MKPIASTSLKVKLVKRIDEAQDIASFELAPSDGQPLPAFSAGSHIDVTTSEGIVRQYSLCNEPSETHRYLIAVLKEPHSRGGSKYMHEQLREGDELEISAPKNRFALAHDAPFSLLLAGGIGITPLLCMAERLDSMGSQFEMHYLTRSVARTAFRSRIKNSPFAAHVHFHHDDAEPSQKLELGELLKKHHGKAHLYFCGPPGFMSAVLDAVKALQWPEEQVHFEYFAGEPKSSGDTDSFEVQIASSGAVIVVQKDQTALEALSDAGVQIPSVCEEGVCGTCITRVLAGVPDHRDHCLTPAEQAANDLFTPCCSRAKSTRLVLDI</sequence>
<dbReference type="PROSITE" id="PS51085">
    <property type="entry name" value="2FE2S_FER_2"/>
    <property type="match status" value="1"/>
</dbReference>
<dbReference type="InterPro" id="IPR050415">
    <property type="entry name" value="MRET"/>
</dbReference>
<dbReference type="SUPFAM" id="SSF54292">
    <property type="entry name" value="2Fe-2S ferredoxin-like"/>
    <property type="match status" value="1"/>
</dbReference>
<evidence type="ECO:0000256" key="4">
    <source>
        <dbReference type="ARBA" id="ARBA00023002"/>
    </source>
</evidence>
<dbReference type="PANTHER" id="PTHR47354:SF1">
    <property type="entry name" value="CARNITINE MONOOXYGENASE REDUCTASE SUBUNIT"/>
    <property type="match status" value="1"/>
</dbReference>
<proteinExistence type="predicted"/>
<keyword evidence="5" id="KW-0408">Iron</keyword>
<dbReference type="SUPFAM" id="SSF52343">
    <property type="entry name" value="Ferredoxin reductase-like, C-terminal NADP-linked domain"/>
    <property type="match status" value="1"/>
</dbReference>
<protein>
    <submittedName>
        <fullName evidence="9">Vanillate O-demethylase ferredoxin subunit</fullName>
    </submittedName>
</protein>
<dbReference type="InterPro" id="IPR017927">
    <property type="entry name" value="FAD-bd_FR_type"/>
</dbReference>
<keyword evidence="10" id="KW-1185">Reference proteome</keyword>
<keyword evidence="4" id="KW-0560">Oxidoreductase</keyword>
<evidence type="ECO:0000256" key="5">
    <source>
        <dbReference type="ARBA" id="ARBA00023004"/>
    </source>
</evidence>
<evidence type="ECO:0000256" key="6">
    <source>
        <dbReference type="ARBA" id="ARBA00023014"/>
    </source>
</evidence>
<dbReference type="PROSITE" id="PS00197">
    <property type="entry name" value="2FE2S_FER_1"/>
    <property type="match status" value="1"/>
</dbReference>
<dbReference type="Gene3D" id="3.10.20.30">
    <property type="match status" value="1"/>
</dbReference>
<organism evidence="9 10">
    <name type="scientific">Ottowia thiooxydans</name>
    <dbReference type="NCBI Taxonomy" id="219182"/>
    <lineage>
        <taxon>Bacteria</taxon>
        <taxon>Pseudomonadati</taxon>
        <taxon>Pseudomonadota</taxon>
        <taxon>Betaproteobacteria</taxon>
        <taxon>Burkholderiales</taxon>
        <taxon>Comamonadaceae</taxon>
        <taxon>Ottowia</taxon>
    </lineage>
</organism>
<feature type="domain" description="2Fe-2S ferredoxin-type" evidence="7">
    <location>
        <begin position="239"/>
        <end position="324"/>
    </location>
</feature>
<dbReference type="InterPro" id="IPR039261">
    <property type="entry name" value="FNR_nucleotide-bd"/>
</dbReference>
<comment type="caution">
    <text evidence="9">The sequence shown here is derived from an EMBL/GenBank/DDBJ whole genome shotgun (WGS) entry which is preliminary data.</text>
</comment>
<accession>A0ABV2Q3W1</accession>
<keyword evidence="6" id="KW-0411">Iron-sulfur</keyword>
<dbReference type="InterPro" id="IPR012675">
    <property type="entry name" value="Beta-grasp_dom_sf"/>
</dbReference>
<dbReference type="CDD" id="cd06185">
    <property type="entry name" value="PDR_like"/>
    <property type="match status" value="1"/>
</dbReference>
<keyword evidence="2" id="KW-0001">2Fe-2S</keyword>
<dbReference type="Proteomes" id="UP001549320">
    <property type="component" value="Unassembled WGS sequence"/>
</dbReference>
<keyword evidence="3" id="KW-0479">Metal-binding</keyword>
<dbReference type="Gene3D" id="3.40.50.80">
    <property type="entry name" value="Nucleotide-binding domain of ferredoxin-NADP reductase (FNR) module"/>
    <property type="match status" value="1"/>
</dbReference>
<evidence type="ECO:0000259" key="8">
    <source>
        <dbReference type="PROSITE" id="PS51384"/>
    </source>
</evidence>
<dbReference type="SUPFAM" id="SSF63380">
    <property type="entry name" value="Riboflavin synthase domain-like"/>
    <property type="match status" value="1"/>
</dbReference>
<evidence type="ECO:0000256" key="1">
    <source>
        <dbReference type="ARBA" id="ARBA00022630"/>
    </source>
</evidence>
<dbReference type="InterPro" id="IPR006058">
    <property type="entry name" value="2Fe2S_fd_BS"/>
</dbReference>
<dbReference type="InterPro" id="IPR036010">
    <property type="entry name" value="2Fe-2S_ferredoxin-like_sf"/>
</dbReference>
<reference evidence="9 10" key="1">
    <citation type="submission" date="2024-06" db="EMBL/GenBank/DDBJ databases">
        <title>Sorghum-associated microbial communities from plants grown in Nebraska, USA.</title>
        <authorList>
            <person name="Schachtman D."/>
        </authorList>
    </citation>
    <scope>NUCLEOTIDE SEQUENCE [LARGE SCALE GENOMIC DNA]</scope>
    <source>
        <strain evidence="9 10">2709</strain>
    </source>
</reference>
<dbReference type="PRINTS" id="PR00409">
    <property type="entry name" value="PHDIOXRDTASE"/>
</dbReference>
<evidence type="ECO:0000313" key="10">
    <source>
        <dbReference type="Proteomes" id="UP001549320"/>
    </source>
</evidence>
<dbReference type="InterPro" id="IPR001041">
    <property type="entry name" value="2Fe-2S_ferredoxin-type"/>
</dbReference>
<dbReference type="PROSITE" id="PS51384">
    <property type="entry name" value="FAD_FR"/>
    <property type="match status" value="1"/>
</dbReference>
<name>A0ABV2Q3W1_9BURK</name>
<evidence type="ECO:0000256" key="2">
    <source>
        <dbReference type="ARBA" id="ARBA00022714"/>
    </source>
</evidence>
<dbReference type="PANTHER" id="PTHR47354">
    <property type="entry name" value="NADH OXIDOREDUCTASE HCR"/>
    <property type="match status" value="1"/>
</dbReference>
<dbReference type="InterPro" id="IPR017938">
    <property type="entry name" value="Riboflavin_synthase-like_b-brl"/>
</dbReference>
<feature type="domain" description="FAD-binding FR-type" evidence="8">
    <location>
        <begin position="6"/>
        <end position="108"/>
    </location>
</feature>
<dbReference type="EMBL" id="JBEPSH010000002">
    <property type="protein sequence ID" value="MET4575687.1"/>
    <property type="molecule type" value="Genomic_DNA"/>
</dbReference>
<evidence type="ECO:0000259" key="7">
    <source>
        <dbReference type="PROSITE" id="PS51085"/>
    </source>
</evidence>
<dbReference type="Gene3D" id="2.40.30.10">
    <property type="entry name" value="Translation factors"/>
    <property type="match status" value="1"/>
</dbReference>
<keyword evidence="1" id="KW-0285">Flavoprotein</keyword>
<dbReference type="CDD" id="cd00207">
    <property type="entry name" value="fer2"/>
    <property type="match status" value="1"/>
</dbReference>
<evidence type="ECO:0000256" key="3">
    <source>
        <dbReference type="ARBA" id="ARBA00022723"/>
    </source>
</evidence>
<evidence type="ECO:0000313" key="9">
    <source>
        <dbReference type="EMBL" id="MET4575687.1"/>
    </source>
</evidence>
<dbReference type="Pfam" id="PF00111">
    <property type="entry name" value="Fer2"/>
    <property type="match status" value="1"/>
</dbReference>